<organism evidence="1 2">
    <name type="scientific">Stackebrandtia albiflava</name>
    <dbReference type="NCBI Taxonomy" id="406432"/>
    <lineage>
        <taxon>Bacteria</taxon>
        <taxon>Bacillati</taxon>
        <taxon>Actinomycetota</taxon>
        <taxon>Actinomycetes</taxon>
        <taxon>Glycomycetales</taxon>
        <taxon>Glycomycetaceae</taxon>
        <taxon>Stackebrandtia</taxon>
    </lineage>
</organism>
<evidence type="ECO:0000313" key="1">
    <source>
        <dbReference type="EMBL" id="TWJ16170.1"/>
    </source>
</evidence>
<proteinExistence type="predicted"/>
<sequence>MTPAQTVLLGRIRGLIAGEPVVREVSMFGGISVMVNEKIIVSALRDGDLLVRVDTGRHDELLGRPGAAQAEMGPGRDMGPCWIEVAADAISVDEHLSCWIGIAMDYNRNVTGGTREHVPGSHRAVHLSRRATSRPLEGVLPG</sequence>
<comment type="caution">
    <text evidence="1">The sequence shown here is derived from an EMBL/GenBank/DDBJ whole genome shotgun (WGS) entry which is preliminary data.</text>
</comment>
<gene>
    <name evidence="1" type="ORF">LX16_1894</name>
</gene>
<dbReference type="AlphaFoldDB" id="A0A562VE59"/>
<evidence type="ECO:0000313" key="2">
    <source>
        <dbReference type="Proteomes" id="UP000321617"/>
    </source>
</evidence>
<protein>
    <submittedName>
        <fullName evidence="1">TfoX-like protein</fullName>
    </submittedName>
</protein>
<dbReference type="OrthoDB" id="214902at2"/>
<keyword evidence="2" id="KW-1185">Reference proteome</keyword>
<dbReference type="EMBL" id="VLLL01000005">
    <property type="protein sequence ID" value="TWJ16170.1"/>
    <property type="molecule type" value="Genomic_DNA"/>
</dbReference>
<dbReference type="SUPFAM" id="SSF159894">
    <property type="entry name" value="YgaC/TfoX-N like"/>
    <property type="match status" value="1"/>
</dbReference>
<dbReference type="Proteomes" id="UP000321617">
    <property type="component" value="Unassembled WGS sequence"/>
</dbReference>
<accession>A0A562VE59</accession>
<name>A0A562VE59_9ACTN</name>
<reference evidence="1 2" key="1">
    <citation type="journal article" date="2013" name="Stand. Genomic Sci.">
        <title>Genomic Encyclopedia of Type Strains, Phase I: The one thousand microbial genomes (KMG-I) project.</title>
        <authorList>
            <person name="Kyrpides N.C."/>
            <person name="Woyke T."/>
            <person name="Eisen J.A."/>
            <person name="Garrity G."/>
            <person name="Lilburn T.G."/>
            <person name="Beck B.J."/>
            <person name="Whitman W.B."/>
            <person name="Hugenholtz P."/>
            <person name="Klenk H.P."/>
        </authorList>
    </citation>
    <scope>NUCLEOTIDE SEQUENCE [LARGE SCALE GENOMIC DNA]</scope>
    <source>
        <strain evidence="1 2">DSM 45044</strain>
    </source>
</reference>